<evidence type="ECO:0000313" key="2">
    <source>
        <dbReference type="EMBL" id="TNN33504.1"/>
    </source>
</evidence>
<dbReference type="Proteomes" id="UP000314294">
    <property type="component" value="Unassembled WGS sequence"/>
</dbReference>
<accession>A0A4Z2EYR3</accession>
<feature type="compositionally biased region" description="Basic and acidic residues" evidence="1">
    <location>
        <begin position="95"/>
        <end position="111"/>
    </location>
</feature>
<protein>
    <submittedName>
        <fullName evidence="2">Uncharacterized protein</fullName>
    </submittedName>
</protein>
<name>A0A4Z2EYR3_9TELE</name>
<organism evidence="2 3">
    <name type="scientific">Liparis tanakae</name>
    <name type="common">Tanaka's snailfish</name>
    <dbReference type="NCBI Taxonomy" id="230148"/>
    <lineage>
        <taxon>Eukaryota</taxon>
        <taxon>Metazoa</taxon>
        <taxon>Chordata</taxon>
        <taxon>Craniata</taxon>
        <taxon>Vertebrata</taxon>
        <taxon>Euteleostomi</taxon>
        <taxon>Actinopterygii</taxon>
        <taxon>Neopterygii</taxon>
        <taxon>Teleostei</taxon>
        <taxon>Neoteleostei</taxon>
        <taxon>Acanthomorphata</taxon>
        <taxon>Eupercaria</taxon>
        <taxon>Perciformes</taxon>
        <taxon>Cottioidei</taxon>
        <taxon>Cottales</taxon>
        <taxon>Liparidae</taxon>
        <taxon>Liparis</taxon>
    </lineage>
</organism>
<proteinExistence type="predicted"/>
<feature type="region of interest" description="Disordered" evidence="1">
    <location>
        <begin position="69"/>
        <end position="111"/>
    </location>
</feature>
<evidence type="ECO:0000256" key="1">
    <source>
        <dbReference type="SAM" id="MobiDB-lite"/>
    </source>
</evidence>
<sequence length="111" mass="12321">MPSHLLPLPSLVPHSLHLVLMPSHLLPIPSLVPHSLHLVLMPSHLLPLPSGSRQKPFENRCLTIPNNLLNNRAGNRTADPSIEGRLQLSDGSRSSFDRRVDSPFIDPRELP</sequence>
<evidence type="ECO:0000313" key="3">
    <source>
        <dbReference type="Proteomes" id="UP000314294"/>
    </source>
</evidence>
<gene>
    <name evidence="2" type="ORF">EYF80_056333</name>
</gene>
<reference evidence="2 3" key="1">
    <citation type="submission" date="2019-03" db="EMBL/GenBank/DDBJ databases">
        <title>First draft genome of Liparis tanakae, snailfish: a comprehensive survey of snailfish specific genes.</title>
        <authorList>
            <person name="Kim W."/>
            <person name="Song I."/>
            <person name="Jeong J.-H."/>
            <person name="Kim D."/>
            <person name="Kim S."/>
            <person name="Ryu S."/>
            <person name="Song J.Y."/>
            <person name="Lee S.K."/>
        </authorList>
    </citation>
    <scope>NUCLEOTIDE SEQUENCE [LARGE SCALE GENOMIC DNA]</scope>
    <source>
        <tissue evidence="2">Muscle</tissue>
    </source>
</reference>
<dbReference type="AlphaFoldDB" id="A0A4Z2EYR3"/>
<comment type="caution">
    <text evidence="2">The sequence shown here is derived from an EMBL/GenBank/DDBJ whole genome shotgun (WGS) entry which is preliminary data.</text>
</comment>
<dbReference type="EMBL" id="SRLO01002226">
    <property type="protein sequence ID" value="TNN33504.1"/>
    <property type="molecule type" value="Genomic_DNA"/>
</dbReference>
<keyword evidence="3" id="KW-1185">Reference proteome</keyword>